<dbReference type="InterPro" id="IPR031939">
    <property type="entry name" value="Adhesin_E-like"/>
</dbReference>
<reference evidence="2" key="1">
    <citation type="submission" date="2020-05" db="EMBL/GenBank/DDBJ databases">
        <authorList>
            <person name="Chiriac C."/>
            <person name="Salcher M."/>
            <person name="Ghai R."/>
            <person name="Kavagutti S V."/>
        </authorList>
    </citation>
    <scope>NUCLEOTIDE SEQUENCE</scope>
</reference>
<feature type="domain" description="Surface-adhesin protein E-like" evidence="1">
    <location>
        <begin position="34"/>
        <end position="143"/>
    </location>
</feature>
<name>A0A6J6YS85_9ZZZZ</name>
<gene>
    <name evidence="2" type="ORF">UFOPK3004_01268</name>
</gene>
<evidence type="ECO:0000313" key="2">
    <source>
        <dbReference type="EMBL" id="CAB4811395.1"/>
    </source>
</evidence>
<proteinExistence type="predicted"/>
<organism evidence="2">
    <name type="scientific">freshwater metagenome</name>
    <dbReference type="NCBI Taxonomy" id="449393"/>
    <lineage>
        <taxon>unclassified sequences</taxon>
        <taxon>metagenomes</taxon>
        <taxon>ecological metagenomes</taxon>
    </lineage>
</organism>
<dbReference type="AlphaFoldDB" id="A0A6J6YS85"/>
<evidence type="ECO:0000259" key="1">
    <source>
        <dbReference type="Pfam" id="PF16747"/>
    </source>
</evidence>
<protein>
    <submittedName>
        <fullName evidence="2">Unannotated protein</fullName>
    </submittedName>
</protein>
<dbReference type="Pfam" id="PF16747">
    <property type="entry name" value="Adhesin_E"/>
    <property type="match status" value="1"/>
</dbReference>
<accession>A0A6J6YS85</accession>
<sequence>MKNIAMVLLLLLVSMNVLAELNKAFESADGFAEWSSVFESVDGNETIYVDFKSIRKIGNNKVELWYLLDFKKTQQSVNYSYLSSVMHDEFDCDKKIIHMLNLSFYSANMRSGEVVWSNSNIKEKPQSIMVGTSTETVFKLACGKK</sequence>
<dbReference type="EMBL" id="CAFAAL010000123">
    <property type="protein sequence ID" value="CAB4811395.1"/>
    <property type="molecule type" value="Genomic_DNA"/>
</dbReference>